<dbReference type="AlphaFoldDB" id="A0A8J7S9I6"/>
<reference evidence="1" key="1">
    <citation type="submission" date="2020-12" db="EMBL/GenBank/DDBJ databases">
        <title>Bacterial taxonomy.</title>
        <authorList>
            <person name="Pan X."/>
        </authorList>
    </citation>
    <scope>NUCLEOTIDE SEQUENCE</scope>
    <source>
        <strain evidence="1">M0105</strain>
    </source>
</reference>
<comment type="caution">
    <text evidence="1">The sequence shown here is derived from an EMBL/GenBank/DDBJ whole genome shotgun (WGS) entry which is preliminary data.</text>
</comment>
<dbReference type="Gene3D" id="2.120.10.30">
    <property type="entry name" value="TolB, C-terminal domain"/>
    <property type="match status" value="1"/>
</dbReference>
<sequence length="338" mass="34570">MNRMVLALGLPLLAITLVALFLTNTPAPVEARYAARDCRVVEVTAPGIGPLAGIEDLAPLPDGATLVLSADDRRATDARRSGLFLADARDLAAGSRITVTPIEGVPEPTRPHGVSVDLAGELLAFVNRPAPGEAEVVWGRLDGARFERLGRLAGETLCRANDLAFLGTDLLVTLDRGSCGLSAADLVPGSTTGSVLHIRTAAGSADLRAEGLEFPNGIITDGIEVSIAETRGARLSLLGGGAMRLPGGPDNLTRTADGRIAVALHPDLFRIALYRWGLAGHAPTRLALANPAQGTADVLFDDPGGALFSGASVAAIVNGLTVAGSPIAPGLLVCGGRG</sequence>
<dbReference type="InterPro" id="IPR011042">
    <property type="entry name" value="6-blade_b-propeller_TolB-like"/>
</dbReference>
<gene>
    <name evidence="1" type="ORF">H0I76_00930</name>
</gene>
<proteinExistence type="predicted"/>
<organism evidence="1 2">
    <name type="scientific">Thermohalobaculum xanthum</name>
    <dbReference type="NCBI Taxonomy" id="2753746"/>
    <lineage>
        <taxon>Bacteria</taxon>
        <taxon>Pseudomonadati</taxon>
        <taxon>Pseudomonadota</taxon>
        <taxon>Alphaproteobacteria</taxon>
        <taxon>Rhodobacterales</taxon>
        <taxon>Paracoccaceae</taxon>
        <taxon>Thermohalobaculum</taxon>
    </lineage>
</organism>
<dbReference type="RefSeq" id="WP_200605816.1">
    <property type="nucleotide sequence ID" value="NZ_JAEHHL010000001.1"/>
</dbReference>
<evidence type="ECO:0000313" key="1">
    <source>
        <dbReference type="EMBL" id="MBK0397742.1"/>
    </source>
</evidence>
<dbReference type="EMBL" id="JAEHHL010000001">
    <property type="protein sequence ID" value="MBK0397742.1"/>
    <property type="molecule type" value="Genomic_DNA"/>
</dbReference>
<accession>A0A8J7S9I6</accession>
<keyword evidence="2" id="KW-1185">Reference proteome</keyword>
<dbReference type="SUPFAM" id="SSF63829">
    <property type="entry name" value="Calcium-dependent phosphotriesterase"/>
    <property type="match status" value="1"/>
</dbReference>
<name>A0A8J7S9I6_9RHOB</name>
<evidence type="ECO:0000313" key="2">
    <source>
        <dbReference type="Proteomes" id="UP000655420"/>
    </source>
</evidence>
<protein>
    <submittedName>
        <fullName evidence="1">Uncharacterized protein</fullName>
    </submittedName>
</protein>
<dbReference type="Proteomes" id="UP000655420">
    <property type="component" value="Unassembled WGS sequence"/>
</dbReference>